<name>A0A165V5T3_9AGAM</name>
<organism evidence="1 2">
    <name type="scientific">Neolentinus lepideus HHB14362 ss-1</name>
    <dbReference type="NCBI Taxonomy" id="1314782"/>
    <lineage>
        <taxon>Eukaryota</taxon>
        <taxon>Fungi</taxon>
        <taxon>Dikarya</taxon>
        <taxon>Basidiomycota</taxon>
        <taxon>Agaricomycotina</taxon>
        <taxon>Agaricomycetes</taxon>
        <taxon>Gloeophyllales</taxon>
        <taxon>Gloeophyllaceae</taxon>
        <taxon>Neolentinus</taxon>
    </lineage>
</organism>
<gene>
    <name evidence="1" type="ORF">NEOLEDRAFT_705852</name>
</gene>
<keyword evidence="2" id="KW-1185">Reference proteome</keyword>
<dbReference type="AlphaFoldDB" id="A0A165V5T3"/>
<sequence>MRISGMYKCTEYREAKDWHRYIVASDAIESGEGYSRDRYVSMYASETLVRQGVAPLVRCLSAQSFVSRSFVRCSTLGASFGVPLRQCLVQRSSTPERRSVFLYARASSSVPPRRFNSVLFLARAPREINAKRLRGQVLEGELPGGGEVGGGGQRGEDGMVFRGTRLGMTRLGWCSEGRDWGVCVQSDLAGVCSERLGRGGVQSEVAHLVE</sequence>
<evidence type="ECO:0000313" key="2">
    <source>
        <dbReference type="Proteomes" id="UP000076761"/>
    </source>
</evidence>
<reference evidence="1 2" key="1">
    <citation type="journal article" date="2016" name="Mol. Biol. Evol.">
        <title>Comparative Genomics of Early-Diverging Mushroom-Forming Fungi Provides Insights into the Origins of Lignocellulose Decay Capabilities.</title>
        <authorList>
            <person name="Nagy L.G."/>
            <person name="Riley R."/>
            <person name="Tritt A."/>
            <person name="Adam C."/>
            <person name="Daum C."/>
            <person name="Floudas D."/>
            <person name="Sun H."/>
            <person name="Yadav J.S."/>
            <person name="Pangilinan J."/>
            <person name="Larsson K.H."/>
            <person name="Matsuura K."/>
            <person name="Barry K."/>
            <person name="Labutti K."/>
            <person name="Kuo R."/>
            <person name="Ohm R.A."/>
            <person name="Bhattacharya S.S."/>
            <person name="Shirouzu T."/>
            <person name="Yoshinaga Y."/>
            <person name="Martin F.M."/>
            <person name="Grigoriev I.V."/>
            <person name="Hibbett D.S."/>
        </authorList>
    </citation>
    <scope>NUCLEOTIDE SEQUENCE [LARGE SCALE GENOMIC DNA]</scope>
    <source>
        <strain evidence="1 2">HHB14362 ss-1</strain>
    </source>
</reference>
<protein>
    <submittedName>
        <fullName evidence="1">Uncharacterized protein</fullName>
    </submittedName>
</protein>
<accession>A0A165V5T3</accession>
<proteinExistence type="predicted"/>
<dbReference type="InParanoid" id="A0A165V5T3"/>
<evidence type="ECO:0000313" key="1">
    <source>
        <dbReference type="EMBL" id="KZT29201.1"/>
    </source>
</evidence>
<dbReference type="EMBL" id="KV425555">
    <property type="protein sequence ID" value="KZT29201.1"/>
    <property type="molecule type" value="Genomic_DNA"/>
</dbReference>
<dbReference type="Proteomes" id="UP000076761">
    <property type="component" value="Unassembled WGS sequence"/>
</dbReference>